<proteinExistence type="inferred from homology"/>
<keyword evidence="2 4" id="KW-0547">Nucleotide-binding</keyword>
<evidence type="ECO:0000313" key="8">
    <source>
        <dbReference type="Proteomes" id="UP001642409"/>
    </source>
</evidence>
<reference evidence="6" key="1">
    <citation type="submission" date="2023-06" db="EMBL/GenBank/DDBJ databases">
        <authorList>
            <person name="Kurt Z."/>
        </authorList>
    </citation>
    <scope>NUCLEOTIDE SEQUENCE</scope>
</reference>
<dbReference type="PANTHER" id="PTHR11711">
    <property type="entry name" value="ADP RIBOSYLATION FACTOR-RELATED"/>
    <property type="match status" value="1"/>
</dbReference>
<keyword evidence="3 4" id="KW-0342">GTP-binding</keyword>
<dbReference type="EMBL" id="CAXDID020000353">
    <property type="protein sequence ID" value="CAL6081444.1"/>
    <property type="molecule type" value="Genomic_DNA"/>
</dbReference>
<feature type="binding site" evidence="4">
    <location>
        <begin position="24"/>
        <end position="31"/>
    </location>
    <ligand>
        <name>GTP</name>
        <dbReference type="ChEBI" id="CHEBI:37565"/>
    </ligand>
</feature>
<comment type="caution">
    <text evidence="6">The sequence shown here is derived from an EMBL/GenBank/DDBJ whole genome shotgun (WGS) entry which is preliminary data.</text>
</comment>
<dbReference type="GO" id="GO:0003924">
    <property type="term" value="F:GTPase activity"/>
    <property type="evidence" value="ECO:0007669"/>
    <property type="project" value="InterPro"/>
</dbReference>
<dbReference type="EMBL" id="CATOUU010001184">
    <property type="protein sequence ID" value="CAI9978242.1"/>
    <property type="molecule type" value="Genomic_DNA"/>
</dbReference>
<evidence type="ECO:0000256" key="4">
    <source>
        <dbReference type="PIRSR" id="PIRSR606689-1"/>
    </source>
</evidence>
<comment type="similarity">
    <text evidence="1">Belongs to the small GTPase superfamily. Arf family.</text>
</comment>
<dbReference type="InterPro" id="IPR006689">
    <property type="entry name" value="Small_GTPase_ARF/SAR"/>
</dbReference>
<feature type="binding site" evidence="4">
    <location>
        <begin position="122"/>
        <end position="125"/>
    </location>
    <ligand>
        <name>GTP</name>
        <dbReference type="ChEBI" id="CHEBI:37565"/>
    </ligand>
</feature>
<dbReference type="PRINTS" id="PR00449">
    <property type="entry name" value="RASTRNSFRMNG"/>
</dbReference>
<dbReference type="GO" id="GO:0046872">
    <property type="term" value="F:metal ion binding"/>
    <property type="evidence" value="ECO:0007669"/>
    <property type="project" value="UniProtKB-KW"/>
</dbReference>
<evidence type="ECO:0000313" key="6">
    <source>
        <dbReference type="EMBL" id="CAI9978242.1"/>
    </source>
</evidence>
<dbReference type="PROSITE" id="PS51417">
    <property type="entry name" value="ARF"/>
    <property type="match status" value="1"/>
</dbReference>
<gene>
    <name evidence="7" type="ORF">HINF_LOCUS60344</name>
    <name evidence="6" type="ORF">HINF_LOCUS65887</name>
</gene>
<feature type="binding site" evidence="4">
    <location>
        <position position="69"/>
    </location>
    <ligand>
        <name>GTP</name>
        <dbReference type="ChEBI" id="CHEBI:37565"/>
    </ligand>
</feature>
<protein>
    <submittedName>
        <fullName evidence="6">ADP-ribosylation factor</fullName>
    </submittedName>
    <submittedName>
        <fullName evidence="7">ADP-ribosylation_factor</fullName>
    </submittedName>
</protein>
<dbReference type="NCBIfam" id="TIGR00231">
    <property type="entry name" value="small_GTP"/>
    <property type="match status" value="1"/>
</dbReference>
<dbReference type="GO" id="GO:0005525">
    <property type="term" value="F:GTP binding"/>
    <property type="evidence" value="ECO:0007669"/>
    <property type="project" value="UniProtKB-KW"/>
</dbReference>
<reference evidence="7 8" key="2">
    <citation type="submission" date="2024-07" db="EMBL/GenBank/DDBJ databases">
        <authorList>
            <person name="Akdeniz Z."/>
        </authorList>
    </citation>
    <scope>NUCLEOTIDE SEQUENCE [LARGE SCALE GENOMIC DNA]</scope>
</reference>
<evidence type="ECO:0000256" key="1">
    <source>
        <dbReference type="ARBA" id="ARBA00010290"/>
    </source>
</evidence>
<dbReference type="Gene3D" id="3.40.50.300">
    <property type="entry name" value="P-loop containing nucleotide triphosphate hydrolases"/>
    <property type="match status" value="1"/>
</dbReference>
<dbReference type="Proteomes" id="UP001642409">
    <property type="component" value="Unassembled WGS sequence"/>
</dbReference>
<keyword evidence="5" id="KW-0479">Metal-binding</keyword>
<dbReference type="InterPro" id="IPR024156">
    <property type="entry name" value="Small_GTPase_ARF"/>
</dbReference>
<dbReference type="SMART" id="SM00177">
    <property type="entry name" value="ARF"/>
    <property type="match status" value="1"/>
</dbReference>
<dbReference type="Pfam" id="PF00025">
    <property type="entry name" value="Arf"/>
    <property type="match status" value="1"/>
</dbReference>
<evidence type="ECO:0000256" key="2">
    <source>
        <dbReference type="ARBA" id="ARBA00022741"/>
    </source>
</evidence>
<keyword evidence="5" id="KW-0460">Magnesium</keyword>
<dbReference type="AlphaFoldDB" id="A0AA86RUH3"/>
<dbReference type="SMART" id="SM00178">
    <property type="entry name" value="SAR"/>
    <property type="match status" value="1"/>
</dbReference>
<dbReference type="FunFam" id="3.40.50.300:FF:000412">
    <property type="entry name" value="ADP-ribosylation factor 1"/>
    <property type="match status" value="1"/>
</dbReference>
<dbReference type="SUPFAM" id="SSF52540">
    <property type="entry name" value="P-loop containing nucleoside triphosphate hydrolases"/>
    <property type="match status" value="1"/>
</dbReference>
<sequence>MGSQLTKIFGMIFPKKEIRILMVGLDAAGKTSILFKLSRSQAIVIPTIGYITEIIEYKNIKFNIWDVGGKSIFWTQYYQNIDAIIFVVDSTDTCRIQDARNELQKLMNEDQLKDTTLLVFANKQDLPQAMLLPDIIEKLELNGFHNRNWHAQACCANTGEGLQRGLQWLSIIFNKKQKRSDK</sequence>
<feature type="binding site" evidence="5">
    <location>
        <position position="47"/>
    </location>
    <ligand>
        <name>Mg(2+)</name>
        <dbReference type="ChEBI" id="CHEBI:18420"/>
    </ligand>
</feature>
<dbReference type="InterPro" id="IPR005225">
    <property type="entry name" value="Small_GTP-bd"/>
</dbReference>
<accession>A0AA86RUH3</accession>
<organism evidence="6">
    <name type="scientific">Hexamita inflata</name>
    <dbReference type="NCBI Taxonomy" id="28002"/>
    <lineage>
        <taxon>Eukaryota</taxon>
        <taxon>Metamonada</taxon>
        <taxon>Diplomonadida</taxon>
        <taxon>Hexamitidae</taxon>
        <taxon>Hexamitinae</taxon>
        <taxon>Hexamita</taxon>
    </lineage>
</organism>
<name>A0AA86RUH3_9EUKA</name>
<evidence type="ECO:0000256" key="3">
    <source>
        <dbReference type="ARBA" id="ARBA00023134"/>
    </source>
</evidence>
<keyword evidence="8" id="KW-1185">Reference proteome</keyword>
<feature type="binding site" evidence="5">
    <location>
        <position position="31"/>
    </location>
    <ligand>
        <name>Mg(2+)</name>
        <dbReference type="ChEBI" id="CHEBI:18420"/>
    </ligand>
</feature>
<dbReference type="InterPro" id="IPR027417">
    <property type="entry name" value="P-loop_NTPase"/>
</dbReference>
<evidence type="ECO:0000313" key="7">
    <source>
        <dbReference type="EMBL" id="CAL6081444.1"/>
    </source>
</evidence>
<dbReference type="GO" id="GO:0030010">
    <property type="term" value="P:establishment of cell polarity"/>
    <property type="evidence" value="ECO:0007669"/>
    <property type="project" value="UniProtKB-ARBA"/>
</dbReference>
<dbReference type="CDD" id="cd00878">
    <property type="entry name" value="Arf_Arl"/>
    <property type="match status" value="1"/>
</dbReference>
<evidence type="ECO:0000256" key="5">
    <source>
        <dbReference type="PIRSR" id="PIRSR606689-2"/>
    </source>
</evidence>